<sequence length="290" mass="30886">MLSLHQGDVANVRQSSRGIPYAFPIRFCRNLHRRATARSAPEKSSLRVADTATENSSTDVNAGDTAKPTLPQQAPVAARATSGAGTEVTTAAARKQQQQRSVRRAESTDAVATFLTRRFGIAGGLAWLGFLAVGTLGEQIKTRMEVANEVNGTKEVQDAPEVVLPSGVRYRDLRVGGGQSPLKGYLVVLDYTATTDGVQFESTRARGKPIVYLYGSRPFTGGMCAGLEQALATMRAGGRRIVTVPADLGFGERGAVLRPTEHVPDKKGLVPPGATLVYDVELVRVSIPPS</sequence>
<dbReference type="GO" id="GO:0003755">
    <property type="term" value="F:peptidyl-prolyl cis-trans isomerase activity"/>
    <property type="evidence" value="ECO:0007669"/>
    <property type="project" value="UniProtKB-KW"/>
</dbReference>
<accession>A0AAD3DZQ9</accession>
<name>A0AAD3DZQ9_9CHLO</name>
<dbReference type="EC" id="5.2.1.8" evidence="1"/>
<keyword evidence="1" id="KW-0413">Isomerase</keyword>
<dbReference type="InterPro" id="IPR046357">
    <property type="entry name" value="PPIase_dom_sf"/>
</dbReference>
<comment type="catalytic activity">
    <reaction evidence="1">
        <text>[protein]-peptidylproline (omega=180) = [protein]-peptidylproline (omega=0)</text>
        <dbReference type="Rhea" id="RHEA:16237"/>
        <dbReference type="Rhea" id="RHEA-COMP:10747"/>
        <dbReference type="Rhea" id="RHEA-COMP:10748"/>
        <dbReference type="ChEBI" id="CHEBI:83833"/>
        <dbReference type="ChEBI" id="CHEBI:83834"/>
        <dbReference type="EC" id="5.2.1.8"/>
    </reaction>
</comment>
<keyword evidence="5" id="KW-1185">Reference proteome</keyword>
<gene>
    <name evidence="4" type="ORF">Agub_g10678</name>
</gene>
<proteinExistence type="predicted"/>
<feature type="domain" description="PPIase FKBP-type" evidence="3">
    <location>
        <begin position="184"/>
        <end position="286"/>
    </location>
</feature>
<dbReference type="EMBL" id="BMAR01000025">
    <property type="protein sequence ID" value="GFR48721.1"/>
    <property type="molecule type" value="Genomic_DNA"/>
</dbReference>
<dbReference type="Pfam" id="PF00254">
    <property type="entry name" value="FKBP_C"/>
    <property type="match status" value="1"/>
</dbReference>
<dbReference type="PANTHER" id="PTHR47598">
    <property type="entry name" value="PEPTIDYL-PROLYL CIS-TRANS ISOMERASE FKBP17-2, CHLOROPLASTIC"/>
    <property type="match status" value="1"/>
</dbReference>
<dbReference type="SUPFAM" id="SSF54534">
    <property type="entry name" value="FKBP-like"/>
    <property type="match status" value="1"/>
</dbReference>
<evidence type="ECO:0000256" key="2">
    <source>
        <dbReference type="SAM" id="MobiDB-lite"/>
    </source>
</evidence>
<dbReference type="GO" id="GO:0009507">
    <property type="term" value="C:chloroplast"/>
    <property type="evidence" value="ECO:0007669"/>
    <property type="project" value="TreeGrafter"/>
</dbReference>
<dbReference type="PROSITE" id="PS50059">
    <property type="entry name" value="FKBP_PPIASE"/>
    <property type="match status" value="1"/>
</dbReference>
<comment type="caution">
    <text evidence="4">The sequence shown here is derived from an EMBL/GenBank/DDBJ whole genome shotgun (WGS) entry which is preliminary data.</text>
</comment>
<protein>
    <recommendedName>
        <fullName evidence="1">peptidylprolyl isomerase</fullName>
        <ecNumber evidence="1">5.2.1.8</ecNumber>
    </recommendedName>
</protein>
<dbReference type="PANTHER" id="PTHR47598:SF1">
    <property type="entry name" value="PEPTIDYL-PROLYL CIS-TRANS ISOMERASE FKBP17-2, CHLOROPLASTIC"/>
    <property type="match status" value="1"/>
</dbReference>
<dbReference type="Proteomes" id="UP001054857">
    <property type="component" value="Unassembled WGS sequence"/>
</dbReference>
<feature type="region of interest" description="Disordered" evidence="2">
    <location>
        <begin position="36"/>
        <end position="74"/>
    </location>
</feature>
<dbReference type="InterPro" id="IPR001179">
    <property type="entry name" value="PPIase_FKBP_dom"/>
</dbReference>
<evidence type="ECO:0000259" key="3">
    <source>
        <dbReference type="PROSITE" id="PS50059"/>
    </source>
</evidence>
<dbReference type="Gene3D" id="3.10.50.40">
    <property type="match status" value="1"/>
</dbReference>
<dbReference type="AlphaFoldDB" id="A0AAD3DZQ9"/>
<dbReference type="InterPro" id="IPR053111">
    <property type="entry name" value="Chloro_FKBP-type_PPIase"/>
</dbReference>
<keyword evidence="1" id="KW-0697">Rotamase</keyword>
<evidence type="ECO:0000313" key="4">
    <source>
        <dbReference type="EMBL" id="GFR48721.1"/>
    </source>
</evidence>
<reference evidence="4 5" key="1">
    <citation type="journal article" date="2021" name="Sci. Rep.">
        <title>Genome sequencing of the multicellular alga Astrephomene provides insights into convergent evolution of germ-soma differentiation.</title>
        <authorList>
            <person name="Yamashita S."/>
            <person name="Yamamoto K."/>
            <person name="Matsuzaki R."/>
            <person name="Suzuki S."/>
            <person name="Yamaguchi H."/>
            <person name="Hirooka S."/>
            <person name="Minakuchi Y."/>
            <person name="Miyagishima S."/>
            <person name="Kawachi M."/>
            <person name="Toyoda A."/>
            <person name="Nozaki H."/>
        </authorList>
    </citation>
    <scope>NUCLEOTIDE SEQUENCE [LARGE SCALE GENOMIC DNA]</scope>
    <source>
        <strain evidence="4 5">NIES-4017</strain>
    </source>
</reference>
<evidence type="ECO:0000313" key="5">
    <source>
        <dbReference type="Proteomes" id="UP001054857"/>
    </source>
</evidence>
<organism evidence="4 5">
    <name type="scientific">Astrephomene gubernaculifera</name>
    <dbReference type="NCBI Taxonomy" id="47775"/>
    <lineage>
        <taxon>Eukaryota</taxon>
        <taxon>Viridiplantae</taxon>
        <taxon>Chlorophyta</taxon>
        <taxon>core chlorophytes</taxon>
        <taxon>Chlorophyceae</taxon>
        <taxon>CS clade</taxon>
        <taxon>Chlamydomonadales</taxon>
        <taxon>Astrephomenaceae</taxon>
        <taxon>Astrephomene</taxon>
    </lineage>
</organism>
<evidence type="ECO:0000256" key="1">
    <source>
        <dbReference type="PROSITE-ProRule" id="PRU00277"/>
    </source>
</evidence>